<evidence type="ECO:0000259" key="4">
    <source>
        <dbReference type="Pfam" id="PF00884"/>
    </source>
</evidence>
<evidence type="ECO:0000256" key="3">
    <source>
        <dbReference type="ARBA" id="ARBA00022801"/>
    </source>
</evidence>
<dbReference type="PANTHER" id="PTHR45953">
    <property type="entry name" value="IDURONATE 2-SULFATASE"/>
    <property type="match status" value="1"/>
</dbReference>
<dbReference type="PANTHER" id="PTHR45953:SF1">
    <property type="entry name" value="IDURONATE 2-SULFATASE"/>
    <property type="match status" value="1"/>
</dbReference>
<gene>
    <name evidence="5" type="ORF">F4Y08_13645</name>
</gene>
<organism evidence="5">
    <name type="scientific">Caldilineaceae bacterium SB0662_bin_9</name>
    <dbReference type="NCBI Taxonomy" id="2605258"/>
    <lineage>
        <taxon>Bacteria</taxon>
        <taxon>Bacillati</taxon>
        <taxon>Chloroflexota</taxon>
        <taxon>Caldilineae</taxon>
        <taxon>Caldilineales</taxon>
        <taxon>Caldilineaceae</taxon>
    </lineage>
</organism>
<dbReference type="SUPFAM" id="SSF53649">
    <property type="entry name" value="Alkaline phosphatase-like"/>
    <property type="match status" value="1"/>
</dbReference>
<dbReference type="InterPro" id="IPR024607">
    <property type="entry name" value="Sulfatase_CS"/>
</dbReference>
<accession>A0A6B1DWK1</accession>
<dbReference type="GO" id="GO:0008484">
    <property type="term" value="F:sulfuric ester hydrolase activity"/>
    <property type="evidence" value="ECO:0007669"/>
    <property type="project" value="TreeGrafter"/>
</dbReference>
<dbReference type="PROSITE" id="PS00523">
    <property type="entry name" value="SULFATASE_1"/>
    <property type="match status" value="1"/>
</dbReference>
<sequence>MTNSAPNILWICSDQQRFDTIGALGNPHVHTPNLDRLCAEGTAFDLAFCQSPICTPSRSSFLTGLYPSTVHGCRNGNDLWAEAAELVTVTLRDGSGYDCGLSGKLHLAGASHRTEPRPRDDGYRMFEWSHSPRDEWGEDHAYRRWVREKGADLGELHAAAEPIPAEYHQTTFCTDRALEFMAEERDGPWLMSVNMFDPHPPFDPPADYRERFDKDRLPGPWFRDSDLEAQDRLTGVDFQTSPQHPDEFDGREIHAAYYAMIELVDENVGRMLDWLDEHGERENTLVIFTSDHGEALGDHGLVLKGCRFYEGLVRVPLIISMPGTVQAGRVSDALVELLDLTPTLLEVAGLEIPQRMQGRSLMPILTVQADDRAHREFVRTEYYSALNSDVPGREEFTGMYATMLRTRTHKIVNYHGLDVGELFDLEADPREHNNLWDDPGSADLRFRLMQRNFDALARAVDPGTRQILYY</sequence>
<reference evidence="5" key="1">
    <citation type="submission" date="2019-09" db="EMBL/GenBank/DDBJ databases">
        <title>Characterisation of the sponge microbiome using genome-centric metagenomics.</title>
        <authorList>
            <person name="Engelberts J.P."/>
            <person name="Robbins S.J."/>
            <person name="De Goeij J.M."/>
            <person name="Aranda M."/>
            <person name="Bell S.C."/>
            <person name="Webster N.S."/>
        </authorList>
    </citation>
    <scope>NUCLEOTIDE SEQUENCE</scope>
    <source>
        <strain evidence="5">SB0662_bin_9</strain>
    </source>
</reference>
<comment type="caution">
    <text evidence="5">The sequence shown here is derived from an EMBL/GenBank/DDBJ whole genome shotgun (WGS) entry which is preliminary data.</text>
</comment>
<proteinExistence type="inferred from homology"/>
<keyword evidence="5" id="KW-0808">Transferase</keyword>
<dbReference type="InterPro" id="IPR000917">
    <property type="entry name" value="Sulfatase_N"/>
</dbReference>
<feature type="domain" description="Sulfatase N-terminal" evidence="4">
    <location>
        <begin position="6"/>
        <end position="349"/>
    </location>
</feature>
<dbReference type="EMBL" id="VXPY01000094">
    <property type="protein sequence ID" value="MYD91357.1"/>
    <property type="molecule type" value="Genomic_DNA"/>
</dbReference>
<name>A0A6B1DWK1_9CHLR</name>
<keyword evidence="3 5" id="KW-0378">Hydrolase</keyword>
<evidence type="ECO:0000256" key="1">
    <source>
        <dbReference type="ARBA" id="ARBA00008779"/>
    </source>
</evidence>
<evidence type="ECO:0000313" key="5">
    <source>
        <dbReference type="EMBL" id="MYD91357.1"/>
    </source>
</evidence>
<comment type="similarity">
    <text evidence="1">Belongs to the sulfatase family.</text>
</comment>
<dbReference type="Gene3D" id="3.40.720.10">
    <property type="entry name" value="Alkaline Phosphatase, subunit A"/>
    <property type="match status" value="1"/>
</dbReference>
<dbReference type="Pfam" id="PF00884">
    <property type="entry name" value="Sulfatase"/>
    <property type="match status" value="1"/>
</dbReference>
<dbReference type="InterPro" id="IPR017850">
    <property type="entry name" value="Alkaline_phosphatase_core_sf"/>
</dbReference>
<dbReference type="AlphaFoldDB" id="A0A6B1DWK1"/>
<protein>
    <submittedName>
        <fullName evidence="5">Sulfatase-like hydrolase/transferase</fullName>
    </submittedName>
</protein>
<evidence type="ECO:0000256" key="2">
    <source>
        <dbReference type="ARBA" id="ARBA00022723"/>
    </source>
</evidence>
<dbReference type="GO" id="GO:0016740">
    <property type="term" value="F:transferase activity"/>
    <property type="evidence" value="ECO:0007669"/>
    <property type="project" value="UniProtKB-KW"/>
</dbReference>
<dbReference type="GO" id="GO:0046872">
    <property type="term" value="F:metal ion binding"/>
    <property type="evidence" value="ECO:0007669"/>
    <property type="project" value="UniProtKB-KW"/>
</dbReference>
<dbReference type="GO" id="GO:0005737">
    <property type="term" value="C:cytoplasm"/>
    <property type="evidence" value="ECO:0007669"/>
    <property type="project" value="TreeGrafter"/>
</dbReference>
<keyword evidence="2" id="KW-0479">Metal-binding</keyword>